<evidence type="ECO:0000256" key="1">
    <source>
        <dbReference type="ARBA" id="ARBA00004123"/>
    </source>
</evidence>
<comment type="subcellular location">
    <subcellularLocation>
        <location evidence="1">Nucleus</location>
    </subcellularLocation>
</comment>
<dbReference type="SMART" id="SM00658">
    <property type="entry name" value="RPOL8c"/>
    <property type="match status" value="1"/>
</dbReference>
<evidence type="ECO:0000256" key="2">
    <source>
        <dbReference type="ARBA" id="ARBA00008912"/>
    </source>
</evidence>
<dbReference type="SUPFAM" id="SSF50249">
    <property type="entry name" value="Nucleic acid-binding proteins"/>
    <property type="match status" value="1"/>
</dbReference>
<reference evidence="5 6" key="1">
    <citation type="submission" date="2024-03" db="EMBL/GenBank/DDBJ databases">
        <authorList>
            <person name="Brejova B."/>
        </authorList>
    </citation>
    <scope>NUCLEOTIDE SEQUENCE [LARGE SCALE GENOMIC DNA]</scope>
    <source>
        <strain evidence="5 6">CBS 14171</strain>
    </source>
</reference>
<keyword evidence="3 4" id="KW-0539">Nucleus</keyword>
<name>A0ABP0ZGX8_9ASCO</name>
<dbReference type="Gene3D" id="2.40.50.140">
    <property type="entry name" value="Nucleic acid-binding proteins"/>
    <property type="match status" value="1"/>
</dbReference>
<dbReference type="InterPro" id="IPR012340">
    <property type="entry name" value="NA-bd_OB-fold"/>
</dbReference>
<dbReference type="PANTHER" id="PTHR10917:SF0">
    <property type="entry name" value="DNA-DIRECTED RNA POLYMERASES I, II, AND III SUBUNIT RPABC3"/>
    <property type="match status" value="1"/>
</dbReference>
<dbReference type="PIRSF" id="PIRSF000779">
    <property type="entry name" value="RNA_pol_Rpb8"/>
    <property type="match status" value="1"/>
</dbReference>
<keyword evidence="6" id="KW-1185">Reference proteome</keyword>
<dbReference type="GeneID" id="92206843"/>
<evidence type="ECO:0000313" key="6">
    <source>
        <dbReference type="Proteomes" id="UP001497383"/>
    </source>
</evidence>
<accession>A0ABP0ZGX8</accession>
<gene>
    <name evidence="5" type="ORF">LODBEIA_P16470</name>
</gene>
<sequence>MSGVLFENSFVVDSTDPGRYNKVTRITGHTTNASKESELVNITLDINSELFPVKSNDSLAIALASSLGNDSSMLTSNGSWRPPRPEDKKSLADEYDYVMYGTVYKFEENADREKMSVYISFGGLLMRLEGDYRSLSNLKQENAYILIRHSS</sequence>
<dbReference type="PANTHER" id="PTHR10917">
    <property type="entry name" value="DNA-DIRECTED RNA POLYMERASES I, II, AND III SUBUNIT RPABC3"/>
    <property type="match status" value="1"/>
</dbReference>
<protein>
    <recommendedName>
        <fullName evidence="4">DNA-directed RNA polymerases I, II, and III subunit RPABC3</fullName>
    </recommendedName>
</protein>
<organism evidence="5 6">
    <name type="scientific">Lodderomyces beijingensis</name>
    <dbReference type="NCBI Taxonomy" id="1775926"/>
    <lineage>
        <taxon>Eukaryota</taxon>
        <taxon>Fungi</taxon>
        <taxon>Dikarya</taxon>
        <taxon>Ascomycota</taxon>
        <taxon>Saccharomycotina</taxon>
        <taxon>Pichiomycetes</taxon>
        <taxon>Debaryomycetaceae</taxon>
        <taxon>Candida/Lodderomyces clade</taxon>
        <taxon>Lodderomyces</taxon>
    </lineage>
</organism>
<proteinExistence type="inferred from homology"/>
<evidence type="ECO:0000256" key="4">
    <source>
        <dbReference type="PIRNR" id="PIRNR000779"/>
    </source>
</evidence>
<dbReference type="Pfam" id="PF03870">
    <property type="entry name" value="RNA_pol_Rpb8"/>
    <property type="match status" value="1"/>
</dbReference>
<dbReference type="EMBL" id="OZ022406">
    <property type="protein sequence ID" value="CAK9437269.1"/>
    <property type="molecule type" value="Genomic_DNA"/>
</dbReference>
<comment type="function">
    <text evidence="4">DNA-dependent RNA polymerase catalyzes the transcription of DNA into RNA using the four ribonucleoside triphosphates as substrates. Common component of RNA polymerases I, II and III which synthesize ribosomal RNA precursors, mRNA precursors and many functional non-coding RNAs, and small RNAs, such as 5S rRNA and tRNAs, respectively.</text>
</comment>
<dbReference type="InterPro" id="IPR005570">
    <property type="entry name" value="RPABC3"/>
</dbReference>
<evidence type="ECO:0000256" key="3">
    <source>
        <dbReference type="ARBA" id="ARBA00023242"/>
    </source>
</evidence>
<dbReference type="Proteomes" id="UP001497383">
    <property type="component" value="Chromosome 2"/>
</dbReference>
<evidence type="ECO:0000313" key="5">
    <source>
        <dbReference type="EMBL" id="CAK9437269.1"/>
    </source>
</evidence>
<dbReference type="RefSeq" id="XP_066828585.1">
    <property type="nucleotide sequence ID" value="XM_066971558.1"/>
</dbReference>
<comment type="similarity">
    <text evidence="2 4">Belongs to the eukaryotic RPB8 RNA polymerase subunit family.</text>
</comment>